<dbReference type="PANTHER" id="PTHR12128">
    <property type="entry name" value="DIHYDRODIPICOLINATE SYNTHASE"/>
    <property type="match status" value="1"/>
</dbReference>
<dbReference type="PANTHER" id="PTHR12128:SF66">
    <property type="entry name" value="4-HYDROXY-2-OXOGLUTARATE ALDOLASE, MITOCHONDRIAL"/>
    <property type="match status" value="1"/>
</dbReference>
<dbReference type="GO" id="GO:0005737">
    <property type="term" value="C:cytoplasm"/>
    <property type="evidence" value="ECO:0007669"/>
    <property type="project" value="UniProtKB-SubCell"/>
</dbReference>
<dbReference type="InterPro" id="IPR005263">
    <property type="entry name" value="DapA"/>
</dbReference>
<dbReference type="HAMAP" id="MF_00418">
    <property type="entry name" value="DapA"/>
    <property type="match status" value="1"/>
</dbReference>
<dbReference type="Gene3D" id="3.20.20.70">
    <property type="entry name" value="Aldolase class I"/>
    <property type="match status" value="1"/>
</dbReference>
<dbReference type="Proteomes" id="UP000035963">
    <property type="component" value="Unassembled WGS sequence"/>
</dbReference>
<dbReference type="PATRIC" id="fig|908627.4.peg.4964"/>
<evidence type="ECO:0000256" key="10">
    <source>
        <dbReference type="ARBA" id="ARBA00023270"/>
    </source>
</evidence>
<evidence type="ECO:0000256" key="14">
    <source>
        <dbReference type="PIRSR" id="PIRSR001365-1"/>
    </source>
</evidence>
<dbReference type="OrthoDB" id="9782828at2"/>
<evidence type="ECO:0000256" key="9">
    <source>
        <dbReference type="ARBA" id="ARBA00023239"/>
    </source>
</evidence>
<dbReference type="EC" id="4.3.3.7" evidence="4 12"/>
<comment type="subunit">
    <text evidence="12">Homotetramer; dimer of dimers.</text>
</comment>
<keyword evidence="6 12" id="KW-0028">Amino-acid biosynthesis</keyword>
<protein>
    <recommendedName>
        <fullName evidence="4 12">4-hydroxy-tetrahydrodipicolinate synthase</fullName>
        <shortName evidence="12">HTPA synthase</shortName>
        <ecNumber evidence="4 12">4.3.3.7</ecNumber>
    </recommendedName>
</protein>
<evidence type="ECO:0000256" key="12">
    <source>
        <dbReference type="HAMAP-Rule" id="MF_00418"/>
    </source>
</evidence>
<accession>A0A0J1CTP0</accession>
<evidence type="ECO:0000256" key="8">
    <source>
        <dbReference type="ARBA" id="ARBA00023154"/>
    </source>
</evidence>
<feature type="site" description="Part of a proton relay during catalysis" evidence="12">
    <location>
        <position position="45"/>
    </location>
</feature>
<dbReference type="RefSeq" id="WP_047848865.1">
    <property type="nucleotide sequence ID" value="NZ_AEJF01000136.1"/>
</dbReference>
<keyword evidence="17" id="KW-1185">Reference proteome</keyword>
<dbReference type="PIRSF" id="PIRSF001365">
    <property type="entry name" value="DHDPS"/>
    <property type="match status" value="1"/>
</dbReference>
<dbReference type="InterPro" id="IPR020625">
    <property type="entry name" value="Schiff_base-form_aldolases_AS"/>
</dbReference>
<name>A0A0J1CTP0_9BURK</name>
<dbReference type="PROSITE" id="PS00666">
    <property type="entry name" value="DHDPS_2"/>
    <property type="match status" value="1"/>
</dbReference>
<evidence type="ECO:0000256" key="2">
    <source>
        <dbReference type="ARBA" id="ARBA00005120"/>
    </source>
</evidence>
<dbReference type="EMBL" id="AEJF01000136">
    <property type="protein sequence ID" value="KLU24005.1"/>
    <property type="molecule type" value="Genomic_DNA"/>
</dbReference>
<comment type="function">
    <text evidence="1 12">Catalyzes the condensation of (S)-aspartate-beta-semialdehyde [(S)-ASA] and pyruvate to 4-hydroxy-tetrahydrodipicolinate (HTPA).</text>
</comment>
<dbReference type="SUPFAM" id="SSF51569">
    <property type="entry name" value="Aldolase"/>
    <property type="match status" value="1"/>
</dbReference>
<organism evidence="16 17">
    <name type="scientific">Caballeronia mineralivorans PML1(12)</name>
    <dbReference type="NCBI Taxonomy" id="908627"/>
    <lineage>
        <taxon>Bacteria</taxon>
        <taxon>Pseudomonadati</taxon>
        <taxon>Pseudomonadota</taxon>
        <taxon>Betaproteobacteria</taxon>
        <taxon>Burkholderiales</taxon>
        <taxon>Burkholderiaceae</taxon>
        <taxon>Caballeronia</taxon>
    </lineage>
</organism>
<dbReference type="CDD" id="cd00950">
    <property type="entry name" value="DHDPS"/>
    <property type="match status" value="1"/>
</dbReference>
<comment type="catalytic activity">
    <reaction evidence="11 12">
        <text>L-aspartate 4-semialdehyde + pyruvate = (2S,4S)-4-hydroxy-2,3,4,5-tetrahydrodipicolinate + H2O + H(+)</text>
        <dbReference type="Rhea" id="RHEA:34171"/>
        <dbReference type="ChEBI" id="CHEBI:15361"/>
        <dbReference type="ChEBI" id="CHEBI:15377"/>
        <dbReference type="ChEBI" id="CHEBI:15378"/>
        <dbReference type="ChEBI" id="CHEBI:67139"/>
        <dbReference type="ChEBI" id="CHEBI:537519"/>
        <dbReference type="EC" id="4.3.3.7"/>
    </reaction>
</comment>
<evidence type="ECO:0000313" key="16">
    <source>
        <dbReference type="EMBL" id="KLU24005.1"/>
    </source>
</evidence>
<dbReference type="InterPro" id="IPR002220">
    <property type="entry name" value="DapA-like"/>
</dbReference>
<dbReference type="AlphaFoldDB" id="A0A0J1CTP0"/>
<evidence type="ECO:0000313" key="17">
    <source>
        <dbReference type="Proteomes" id="UP000035963"/>
    </source>
</evidence>
<dbReference type="UniPathway" id="UPA00034">
    <property type="reaction ID" value="UER00017"/>
</dbReference>
<evidence type="ECO:0000256" key="7">
    <source>
        <dbReference type="ARBA" id="ARBA00022915"/>
    </source>
</evidence>
<comment type="caution">
    <text evidence="12">Was originally thought to be a dihydrodipicolinate synthase (DHDPS), catalyzing the condensation of (S)-aspartate-beta-semialdehyde [(S)-ASA] and pyruvate to dihydrodipicolinate (DHDP). However, it was shown in E.coli that the product of the enzymatic reaction is not dihydrodipicolinate but in fact (4S)-4-hydroxy-2,3,4,5-tetrahydro-(2S)-dipicolinic acid (HTPA), and that the consecutive dehydration reaction leading to DHDP is not spontaneous but catalyzed by DapB.</text>
</comment>
<comment type="caution">
    <text evidence="16">The sequence shown here is derived from an EMBL/GenBank/DDBJ whole genome shotgun (WGS) entry which is preliminary data.</text>
</comment>
<feature type="active site" description="Schiff-base intermediate with substrate" evidence="12 14">
    <location>
        <position position="161"/>
    </location>
</feature>
<dbReference type="PRINTS" id="PR00146">
    <property type="entry name" value="DHPICSNTHASE"/>
</dbReference>
<comment type="similarity">
    <text evidence="3 12 13">Belongs to the DapA family.</text>
</comment>
<feature type="binding site" evidence="12 15">
    <location>
        <position position="201"/>
    </location>
    <ligand>
        <name>pyruvate</name>
        <dbReference type="ChEBI" id="CHEBI:15361"/>
    </ligand>
</feature>
<keyword evidence="8 12" id="KW-0457">Lysine biosynthesis</keyword>
<evidence type="ECO:0000256" key="3">
    <source>
        <dbReference type="ARBA" id="ARBA00007592"/>
    </source>
</evidence>
<feature type="binding site" evidence="12 15">
    <location>
        <position position="46"/>
    </location>
    <ligand>
        <name>pyruvate</name>
        <dbReference type="ChEBI" id="CHEBI:15361"/>
    </ligand>
</feature>
<keyword evidence="10 12" id="KW-0704">Schiff base</keyword>
<evidence type="ECO:0000256" key="15">
    <source>
        <dbReference type="PIRSR" id="PIRSR001365-2"/>
    </source>
</evidence>
<dbReference type="GO" id="GO:0008840">
    <property type="term" value="F:4-hydroxy-tetrahydrodipicolinate synthase activity"/>
    <property type="evidence" value="ECO:0007669"/>
    <property type="project" value="UniProtKB-UniRule"/>
</dbReference>
<keyword evidence="9 12" id="KW-0456">Lyase</keyword>
<reference evidence="16 17" key="1">
    <citation type="journal article" date="2015" name="Genome Announc.">
        <title>Draft Genome Sequence of Burkholderia sp. Strain PML1(12), an Ectomycorrhizosphere-Inhabiting Bacterium with Effective Mineral-Weathering Ability.</title>
        <authorList>
            <person name="Uroz S."/>
            <person name="Oger P."/>
        </authorList>
    </citation>
    <scope>NUCLEOTIDE SEQUENCE [LARGE SCALE GENOMIC DNA]</scope>
    <source>
        <strain evidence="17">PML1(12)</strain>
    </source>
</reference>
<comment type="pathway">
    <text evidence="2 12">Amino-acid biosynthesis; L-lysine biosynthesis via DAP pathway; (S)-tetrahydrodipicolinate from L-aspartate: step 3/4.</text>
</comment>
<evidence type="ECO:0000256" key="5">
    <source>
        <dbReference type="ARBA" id="ARBA00022490"/>
    </source>
</evidence>
<feature type="site" description="Part of a proton relay during catalysis" evidence="12">
    <location>
        <position position="107"/>
    </location>
</feature>
<dbReference type="SMART" id="SM01130">
    <property type="entry name" value="DHDPS"/>
    <property type="match status" value="1"/>
</dbReference>
<comment type="subcellular location">
    <subcellularLocation>
        <location evidence="12">Cytoplasm</location>
    </subcellularLocation>
</comment>
<evidence type="ECO:0000256" key="6">
    <source>
        <dbReference type="ARBA" id="ARBA00022605"/>
    </source>
</evidence>
<dbReference type="NCBIfam" id="TIGR00674">
    <property type="entry name" value="dapA"/>
    <property type="match status" value="1"/>
</dbReference>
<evidence type="ECO:0000256" key="11">
    <source>
        <dbReference type="ARBA" id="ARBA00047836"/>
    </source>
</evidence>
<dbReference type="InterPro" id="IPR013785">
    <property type="entry name" value="Aldolase_TIM"/>
</dbReference>
<dbReference type="GO" id="GO:0019877">
    <property type="term" value="P:diaminopimelate biosynthetic process"/>
    <property type="evidence" value="ECO:0007669"/>
    <property type="project" value="UniProtKB-UniRule"/>
</dbReference>
<keyword evidence="5 12" id="KW-0963">Cytoplasm</keyword>
<proteinExistence type="inferred from homology"/>
<dbReference type="GO" id="GO:0009089">
    <property type="term" value="P:lysine biosynthetic process via diaminopimelate"/>
    <property type="evidence" value="ECO:0007669"/>
    <property type="project" value="UniProtKB-UniRule"/>
</dbReference>
<evidence type="ECO:0000256" key="1">
    <source>
        <dbReference type="ARBA" id="ARBA00003294"/>
    </source>
</evidence>
<feature type="active site" description="Proton donor/acceptor" evidence="12 14">
    <location>
        <position position="133"/>
    </location>
</feature>
<keyword evidence="7 12" id="KW-0220">Diaminopimelate biosynthesis</keyword>
<evidence type="ECO:0000256" key="4">
    <source>
        <dbReference type="ARBA" id="ARBA00012086"/>
    </source>
</evidence>
<evidence type="ECO:0000256" key="13">
    <source>
        <dbReference type="PIRNR" id="PIRNR001365"/>
    </source>
</evidence>
<gene>
    <name evidence="12" type="primary">dapA</name>
    <name evidence="16" type="ORF">EOS_22220</name>
</gene>
<dbReference type="Pfam" id="PF00701">
    <property type="entry name" value="DHDPS"/>
    <property type="match status" value="1"/>
</dbReference>
<sequence>MSIFSGIWIPLVTPFANGRVDHDALRGLVRSYIEAKVAGFVALGTTGEPSSLDHAEQEQVHATILDAAKDLPVLIGLAGNNALELRERVLRLNELPLAGLLVPAPYYVRPSQAGLLSHFTTLADISASPLVVYDIPYRTGVRLDIATLLTLAGHPNIHAIKDCAGSLETTLALILDGRLSVLAGEDLNMFSTLCLGGHGAIAASAHVRAADFVAVYRAIKDGRIDEGRERFHRLVPLIQALVSEPNPAPVKCALEVLGMIRQELRAPMTPATEQLRHQLGVLLSS</sequence>